<gene>
    <name evidence="2" type="ORF">BKA55DRAFT_595575</name>
</gene>
<dbReference type="SUPFAM" id="SSF75304">
    <property type="entry name" value="Amidase signature (AS) enzymes"/>
    <property type="match status" value="1"/>
</dbReference>
<dbReference type="GeneID" id="70225780"/>
<evidence type="ECO:0000259" key="1">
    <source>
        <dbReference type="Pfam" id="PF01425"/>
    </source>
</evidence>
<dbReference type="EMBL" id="JAGMUX010000011">
    <property type="protein sequence ID" value="KAH7244462.1"/>
    <property type="molecule type" value="Genomic_DNA"/>
</dbReference>
<accession>A0A9P9GUN7</accession>
<dbReference type="AlphaFoldDB" id="A0A9P9GUN7"/>
<dbReference type="Gene3D" id="3.90.1300.10">
    <property type="entry name" value="Amidase signature (AS) domain"/>
    <property type="match status" value="2"/>
</dbReference>
<dbReference type="PANTHER" id="PTHR11895:SF7">
    <property type="entry name" value="GLUTAMYL-TRNA(GLN) AMIDOTRANSFERASE SUBUNIT A, MITOCHONDRIAL"/>
    <property type="match status" value="1"/>
</dbReference>
<dbReference type="Pfam" id="PF01425">
    <property type="entry name" value="Amidase"/>
    <property type="match status" value="1"/>
</dbReference>
<proteinExistence type="predicted"/>
<evidence type="ECO:0000313" key="2">
    <source>
        <dbReference type="EMBL" id="KAH7244462.1"/>
    </source>
</evidence>
<dbReference type="RefSeq" id="XP_046047685.1">
    <property type="nucleotide sequence ID" value="XM_046195826.1"/>
</dbReference>
<dbReference type="OrthoDB" id="6428749at2759"/>
<dbReference type="PANTHER" id="PTHR11895">
    <property type="entry name" value="TRANSAMIDASE"/>
    <property type="match status" value="1"/>
</dbReference>
<comment type="caution">
    <text evidence="2">The sequence shown here is derived from an EMBL/GenBank/DDBJ whole genome shotgun (WGS) entry which is preliminary data.</text>
</comment>
<protein>
    <submittedName>
        <fullName evidence="2">Amidase signature domain-containing protein</fullName>
    </submittedName>
</protein>
<dbReference type="GO" id="GO:0003824">
    <property type="term" value="F:catalytic activity"/>
    <property type="evidence" value="ECO:0007669"/>
    <property type="project" value="InterPro"/>
</dbReference>
<reference evidence="2" key="1">
    <citation type="journal article" date="2021" name="Nat. Commun.">
        <title>Genetic determinants of endophytism in the Arabidopsis root mycobiome.</title>
        <authorList>
            <person name="Mesny F."/>
            <person name="Miyauchi S."/>
            <person name="Thiergart T."/>
            <person name="Pickel B."/>
            <person name="Atanasova L."/>
            <person name="Karlsson M."/>
            <person name="Huettel B."/>
            <person name="Barry K.W."/>
            <person name="Haridas S."/>
            <person name="Chen C."/>
            <person name="Bauer D."/>
            <person name="Andreopoulos W."/>
            <person name="Pangilinan J."/>
            <person name="LaButti K."/>
            <person name="Riley R."/>
            <person name="Lipzen A."/>
            <person name="Clum A."/>
            <person name="Drula E."/>
            <person name="Henrissat B."/>
            <person name="Kohler A."/>
            <person name="Grigoriev I.V."/>
            <person name="Martin F.M."/>
            <person name="Hacquard S."/>
        </authorList>
    </citation>
    <scope>NUCLEOTIDE SEQUENCE</scope>
    <source>
        <strain evidence="2">MPI-CAGE-AT-0023</strain>
    </source>
</reference>
<name>A0A9P9GUN7_FUSRE</name>
<keyword evidence="3" id="KW-1185">Reference proteome</keyword>
<dbReference type="InterPro" id="IPR000120">
    <property type="entry name" value="Amidase"/>
</dbReference>
<dbReference type="Proteomes" id="UP000720189">
    <property type="component" value="Unassembled WGS sequence"/>
</dbReference>
<dbReference type="InterPro" id="IPR036928">
    <property type="entry name" value="AS_sf"/>
</dbReference>
<sequence>MNSSPYKWTATQALELLKNDTISVEEYAQSLLDRIQDRDRIVKAWAHLDLLSQARLLDKVPVEQRGPLHGLAIGIQDIMDTKDMPTQYGSPIDEGYQPDADSHAVATLRAAGALIFASYTKIFTMKATFNAISTKIHKPCAPSFDTIGFFARSIEDLQLLADVFDLKDDEPPKDTSLDQISVAVIKTPFWSSQGLGTLCSMYNSIDILKRNNVKVEEVSFPPEVADPEVLIRLRDVIIQGEARVSFLPEYHLNKAKLAYEIRDIIEKRSNITRKELRDAYDEYSKMRTIINDLGKNYDIILARSAVNDAPVGLDDMGSPIFNTLWIGFHMPVINIPAFFGAWGMPIGVSLIAPRFHDQQLLRRSKVISEILMADVEERARAFFP</sequence>
<feature type="domain" description="Amidase" evidence="1">
    <location>
        <begin position="29"/>
        <end position="117"/>
    </location>
</feature>
<evidence type="ECO:0000313" key="3">
    <source>
        <dbReference type="Proteomes" id="UP000720189"/>
    </source>
</evidence>
<organism evidence="2 3">
    <name type="scientific">Fusarium redolens</name>
    <dbReference type="NCBI Taxonomy" id="48865"/>
    <lineage>
        <taxon>Eukaryota</taxon>
        <taxon>Fungi</taxon>
        <taxon>Dikarya</taxon>
        <taxon>Ascomycota</taxon>
        <taxon>Pezizomycotina</taxon>
        <taxon>Sordariomycetes</taxon>
        <taxon>Hypocreomycetidae</taxon>
        <taxon>Hypocreales</taxon>
        <taxon>Nectriaceae</taxon>
        <taxon>Fusarium</taxon>
        <taxon>Fusarium redolens species complex</taxon>
    </lineage>
</organism>
<dbReference type="InterPro" id="IPR023631">
    <property type="entry name" value="Amidase_dom"/>
</dbReference>